<dbReference type="GO" id="GO:0016491">
    <property type="term" value="F:oxidoreductase activity"/>
    <property type="evidence" value="ECO:0007669"/>
    <property type="project" value="InterPro"/>
</dbReference>
<dbReference type="InterPro" id="IPR013154">
    <property type="entry name" value="ADH-like_N"/>
</dbReference>
<dbReference type="Pfam" id="PF13602">
    <property type="entry name" value="ADH_zinc_N_2"/>
    <property type="match status" value="1"/>
</dbReference>
<gene>
    <name evidence="2" type="ORF">DBB42_08165</name>
</gene>
<proteinExistence type="predicted"/>
<dbReference type="Gene3D" id="3.40.50.720">
    <property type="entry name" value="NAD(P)-binding Rossmann-like Domain"/>
    <property type="match status" value="1"/>
</dbReference>
<dbReference type="Pfam" id="PF08240">
    <property type="entry name" value="ADH_N"/>
    <property type="match status" value="1"/>
</dbReference>
<evidence type="ECO:0000259" key="1">
    <source>
        <dbReference type="SMART" id="SM00829"/>
    </source>
</evidence>
<dbReference type="Gene3D" id="3.90.180.10">
    <property type="entry name" value="Medium-chain alcohol dehydrogenases, catalytic domain"/>
    <property type="match status" value="1"/>
</dbReference>
<dbReference type="InterPro" id="IPR036291">
    <property type="entry name" value="NAD(P)-bd_dom_sf"/>
</dbReference>
<dbReference type="SMART" id="SM00829">
    <property type="entry name" value="PKS_ER"/>
    <property type="match status" value="1"/>
</dbReference>
<dbReference type="InterPro" id="IPR011032">
    <property type="entry name" value="GroES-like_sf"/>
</dbReference>
<dbReference type="GO" id="GO:0008270">
    <property type="term" value="F:zinc ion binding"/>
    <property type="evidence" value="ECO:0007669"/>
    <property type="project" value="InterPro"/>
</dbReference>
<reference evidence="2 3" key="1">
    <citation type="submission" date="2018-04" db="EMBL/GenBank/DDBJ databases">
        <authorList>
            <person name="Go L.Y."/>
            <person name="Mitchell J.A."/>
        </authorList>
    </citation>
    <scope>NUCLEOTIDE SEQUENCE [LARGE SCALE GENOMIC DNA]</scope>
    <source>
        <strain evidence="2 3">KCJK7865</strain>
    </source>
</reference>
<comment type="caution">
    <text evidence="2">The sequence shown here is derived from an EMBL/GenBank/DDBJ whole genome shotgun (WGS) entry which is preliminary data.</text>
</comment>
<accession>A0A2R7UMR3</accession>
<sequence>MKAIQVAEYGQVERLELIELEELVPNDDQVLIDVAGSGINPIDWKILSGAMKQFIPMSFPYTPGVEVAGTIAAVGKNIHEYAVGDEVFGFIGIVGGYATQALATPDRLAHKPDGLSLVHAGGIPAAALTAWQALHEQAEIQPGQTVLIHGAAGGVGSFAVQLARLAGAHVVATGSTRNRDYLRSLGAHQFIDYTAQQFENLVSDVDTVIDLIGGETQDRSWAVIKRGGALVSPVSTPNVQKALEYGVVGKNFATRSDGRQLAEIAKLFAEKKLHVEVEVVPLSNAAEALMLSRGGHTRGKLVFDVNR</sequence>
<evidence type="ECO:0000313" key="3">
    <source>
        <dbReference type="Proteomes" id="UP000244874"/>
    </source>
</evidence>
<dbReference type="InterPro" id="IPR052733">
    <property type="entry name" value="Chloroplast_QOR"/>
</dbReference>
<protein>
    <submittedName>
        <fullName evidence="2">Oxidoreductase</fullName>
    </submittedName>
</protein>
<dbReference type="InterPro" id="IPR020843">
    <property type="entry name" value="ER"/>
</dbReference>
<dbReference type="AlphaFoldDB" id="A0A2R7UMR3"/>
<dbReference type="PANTHER" id="PTHR44013:SF1">
    <property type="entry name" value="ZINC-TYPE ALCOHOL DEHYDROGENASE-LIKE PROTEIN C16A3.02C"/>
    <property type="match status" value="1"/>
</dbReference>
<dbReference type="EMBL" id="QANO01000097">
    <property type="protein sequence ID" value="PTU52772.1"/>
    <property type="molecule type" value="Genomic_DNA"/>
</dbReference>
<evidence type="ECO:0000313" key="2">
    <source>
        <dbReference type="EMBL" id="PTU52772.1"/>
    </source>
</evidence>
<dbReference type="Proteomes" id="UP000244874">
    <property type="component" value="Unassembled WGS sequence"/>
</dbReference>
<dbReference type="CDD" id="cd05289">
    <property type="entry name" value="MDR_like_2"/>
    <property type="match status" value="1"/>
</dbReference>
<dbReference type="SUPFAM" id="SSF50129">
    <property type="entry name" value="GroES-like"/>
    <property type="match status" value="1"/>
</dbReference>
<dbReference type="SUPFAM" id="SSF51735">
    <property type="entry name" value="NAD(P)-binding Rossmann-fold domains"/>
    <property type="match status" value="1"/>
</dbReference>
<organism evidence="2 3">
    <name type="scientific">Pseudomonas plecoglossicida</name>
    <dbReference type="NCBI Taxonomy" id="70775"/>
    <lineage>
        <taxon>Bacteria</taxon>
        <taxon>Pseudomonadati</taxon>
        <taxon>Pseudomonadota</taxon>
        <taxon>Gammaproteobacteria</taxon>
        <taxon>Pseudomonadales</taxon>
        <taxon>Pseudomonadaceae</taxon>
        <taxon>Pseudomonas</taxon>
    </lineage>
</organism>
<feature type="domain" description="Enoyl reductase (ER)" evidence="1">
    <location>
        <begin position="10"/>
        <end position="303"/>
    </location>
</feature>
<dbReference type="PROSITE" id="PS01162">
    <property type="entry name" value="QOR_ZETA_CRYSTAL"/>
    <property type="match status" value="1"/>
</dbReference>
<dbReference type="RefSeq" id="WP_108480378.1">
    <property type="nucleotide sequence ID" value="NZ_QANO01000097.1"/>
</dbReference>
<name>A0A2R7UMR3_PSEDL</name>
<dbReference type="InterPro" id="IPR002364">
    <property type="entry name" value="Quin_OxRdtase/zeta-crystal_CS"/>
</dbReference>
<dbReference type="PANTHER" id="PTHR44013">
    <property type="entry name" value="ZINC-TYPE ALCOHOL DEHYDROGENASE-LIKE PROTEIN C16A3.02C"/>
    <property type="match status" value="1"/>
</dbReference>